<proteinExistence type="predicted"/>
<dbReference type="Proteomes" id="UP001280121">
    <property type="component" value="Unassembled WGS sequence"/>
</dbReference>
<accession>A0AAD9XRF3</accession>
<keyword evidence="3" id="KW-1185">Reference proteome</keyword>
<gene>
    <name evidence="2" type="ORF">Ddye_002973</name>
</gene>
<dbReference type="EMBL" id="JANJYI010000001">
    <property type="protein sequence ID" value="KAK2664399.1"/>
    <property type="molecule type" value="Genomic_DNA"/>
</dbReference>
<dbReference type="AlphaFoldDB" id="A0AAD9XRF3"/>
<evidence type="ECO:0000256" key="1">
    <source>
        <dbReference type="SAM" id="MobiDB-lite"/>
    </source>
</evidence>
<comment type="caution">
    <text evidence="2">The sequence shown here is derived from an EMBL/GenBank/DDBJ whole genome shotgun (WGS) entry which is preliminary data.</text>
</comment>
<feature type="compositionally biased region" description="Polar residues" evidence="1">
    <location>
        <begin position="47"/>
        <end position="63"/>
    </location>
</feature>
<protein>
    <submittedName>
        <fullName evidence="2">Uncharacterized protein</fullName>
    </submittedName>
</protein>
<sequence length="91" mass="9924">MSVFGSSTTSAICADYFGDEFGLPLPPPPPPITKNNRTVVSKSTTTLLQNNRADNQSNSSNTDTKPRRVALAFAPNFDGLDFFETLVRRSN</sequence>
<organism evidence="2 3">
    <name type="scientific">Dipteronia dyeriana</name>
    <dbReference type="NCBI Taxonomy" id="168575"/>
    <lineage>
        <taxon>Eukaryota</taxon>
        <taxon>Viridiplantae</taxon>
        <taxon>Streptophyta</taxon>
        <taxon>Embryophyta</taxon>
        <taxon>Tracheophyta</taxon>
        <taxon>Spermatophyta</taxon>
        <taxon>Magnoliopsida</taxon>
        <taxon>eudicotyledons</taxon>
        <taxon>Gunneridae</taxon>
        <taxon>Pentapetalae</taxon>
        <taxon>rosids</taxon>
        <taxon>malvids</taxon>
        <taxon>Sapindales</taxon>
        <taxon>Sapindaceae</taxon>
        <taxon>Hippocastanoideae</taxon>
        <taxon>Acereae</taxon>
        <taxon>Dipteronia</taxon>
    </lineage>
</organism>
<evidence type="ECO:0000313" key="3">
    <source>
        <dbReference type="Proteomes" id="UP001280121"/>
    </source>
</evidence>
<feature type="region of interest" description="Disordered" evidence="1">
    <location>
        <begin position="47"/>
        <end position="66"/>
    </location>
</feature>
<reference evidence="2" key="1">
    <citation type="journal article" date="2023" name="Plant J.">
        <title>Genome sequences and population genomics provide insights into the demographic history, inbreeding, and mutation load of two 'living fossil' tree species of Dipteronia.</title>
        <authorList>
            <person name="Feng Y."/>
            <person name="Comes H.P."/>
            <person name="Chen J."/>
            <person name="Zhu S."/>
            <person name="Lu R."/>
            <person name="Zhang X."/>
            <person name="Li P."/>
            <person name="Qiu J."/>
            <person name="Olsen K.M."/>
            <person name="Qiu Y."/>
        </authorList>
    </citation>
    <scope>NUCLEOTIDE SEQUENCE</scope>
    <source>
        <strain evidence="2">KIB01</strain>
    </source>
</reference>
<evidence type="ECO:0000313" key="2">
    <source>
        <dbReference type="EMBL" id="KAK2664399.1"/>
    </source>
</evidence>
<name>A0AAD9XRF3_9ROSI</name>